<evidence type="ECO:0000313" key="2">
    <source>
        <dbReference type="Proteomes" id="UP001621512"/>
    </source>
</evidence>
<sequence length="153" mass="17230">MTTVEQIAADLDADEARIDYAKRRRREASWRFPENDWDALFDGLPRLERMQAMSDKRVVSALVWAETNQADVSYSPIVTGVRKAGGDALTLSACALNPMTLELRGARARLRRRLHLYAARLADACDRDQTLDISMRDVVAEETRAHAATNARK</sequence>
<proteinExistence type="predicted"/>
<protein>
    <submittedName>
        <fullName evidence="1">Uncharacterized protein</fullName>
    </submittedName>
</protein>
<organism evidence="1 2">
    <name type="scientific">Streptomyces purpurascens</name>
    <dbReference type="NCBI Taxonomy" id="1924"/>
    <lineage>
        <taxon>Bacteria</taxon>
        <taxon>Bacillati</taxon>
        <taxon>Actinomycetota</taxon>
        <taxon>Actinomycetes</taxon>
        <taxon>Kitasatosporales</taxon>
        <taxon>Streptomycetaceae</taxon>
        <taxon>Streptomyces</taxon>
    </lineage>
</organism>
<gene>
    <name evidence="1" type="ORF">OHU35_05310</name>
</gene>
<dbReference type="RefSeq" id="WP_189724240.1">
    <property type="nucleotide sequence ID" value="NZ_BMUK01000005.1"/>
</dbReference>
<keyword evidence="2" id="KW-1185">Reference proteome</keyword>
<dbReference type="Proteomes" id="UP001621512">
    <property type="component" value="Chromosome"/>
</dbReference>
<accession>A0ABZ1MD28</accession>
<evidence type="ECO:0000313" key="1">
    <source>
        <dbReference type="EMBL" id="WTW25482.1"/>
    </source>
</evidence>
<reference evidence="1 2" key="1">
    <citation type="submission" date="2022-10" db="EMBL/GenBank/DDBJ databases">
        <title>The complete genomes of actinobacterial strains from the NBC collection.</title>
        <authorList>
            <person name="Joergensen T.S."/>
            <person name="Alvarez Arevalo M."/>
            <person name="Sterndorff E.B."/>
            <person name="Faurdal D."/>
            <person name="Vuksanovic O."/>
            <person name="Mourched A.-S."/>
            <person name="Charusanti P."/>
            <person name="Shaw S."/>
            <person name="Blin K."/>
            <person name="Weber T."/>
        </authorList>
    </citation>
    <scope>NUCLEOTIDE SEQUENCE [LARGE SCALE GENOMIC DNA]</scope>
    <source>
        <strain evidence="1 2">NBC_00017</strain>
    </source>
</reference>
<name>A0ABZ1MD28_STREF</name>
<dbReference type="EMBL" id="CP108341">
    <property type="protein sequence ID" value="WTW25482.1"/>
    <property type="molecule type" value="Genomic_DNA"/>
</dbReference>